<dbReference type="PROSITE" id="PS50883">
    <property type="entry name" value="EAL"/>
    <property type="match status" value="1"/>
</dbReference>
<dbReference type="EC" id="3.1.4.52" evidence="3"/>
<feature type="domain" description="GGDEF" evidence="2">
    <location>
        <begin position="18"/>
        <end position="147"/>
    </location>
</feature>
<evidence type="ECO:0000313" key="3">
    <source>
        <dbReference type="EMBL" id="MDL5057187.1"/>
    </source>
</evidence>
<evidence type="ECO:0000259" key="1">
    <source>
        <dbReference type="PROSITE" id="PS50883"/>
    </source>
</evidence>
<dbReference type="CDD" id="cd01948">
    <property type="entry name" value="EAL"/>
    <property type="match status" value="1"/>
</dbReference>
<dbReference type="Proteomes" id="UP001230986">
    <property type="component" value="Unassembled WGS sequence"/>
</dbReference>
<evidence type="ECO:0000313" key="4">
    <source>
        <dbReference type="Proteomes" id="UP001230986"/>
    </source>
</evidence>
<feature type="domain" description="EAL" evidence="1">
    <location>
        <begin position="156"/>
        <end position="410"/>
    </location>
</feature>
<keyword evidence="4" id="KW-1185">Reference proteome</keyword>
<dbReference type="PANTHER" id="PTHR33121:SF70">
    <property type="entry name" value="SIGNALING PROTEIN YKOW"/>
    <property type="match status" value="1"/>
</dbReference>
<dbReference type="Gene3D" id="3.20.20.450">
    <property type="entry name" value="EAL domain"/>
    <property type="match status" value="1"/>
</dbReference>
<keyword evidence="3" id="KW-0378">Hydrolase</keyword>
<evidence type="ECO:0000259" key="2">
    <source>
        <dbReference type="PROSITE" id="PS50887"/>
    </source>
</evidence>
<dbReference type="EMBL" id="JASVEJ010000025">
    <property type="protein sequence ID" value="MDL5057187.1"/>
    <property type="molecule type" value="Genomic_DNA"/>
</dbReference>
<dbReference type="SUPFAM" id="SSF141868">
    <property type="entry name" value="EAL domain-like"/>
    <property type="match status" value="1"/>
</dbReference>
<name>A0ABT7LYV2_9CYAN</name>
<keyword evidence="3" id="KW-0548">Nucleotidyltransferase</keyword>
<dbReference type="Pfam" id="PF00990">
    <property type="entry name" value="GGDEF"/>
    <property type="match status" value="1"/>
</dbReference>
<dbReference type="RefSeq" id="WP_286004411.1">
    <property type="nucleotide sequence ID" value="NZ_JASVEJ010000025.1"/>
</dbReference>
<dbReference type="InterPro" id="IPR043128">
    <property type="entry name" value="Rev_trsase/Diguanyl_cyclase"/>
</dbReference>
<dbReference type="PROSITE" id="PS50887">
    <property type="entry name" value="GGDEF"/>
    <property type="match status" value="1"/>
</dbReference>
<dbReference type="Gene3D" id="3.30.70.270">
    <property type="match status" value="1"/>
</dbReference>
<dbReference type="SUPFAM" id="SSF55073">
    <property type="entry name" value="Nucleotide cyclase"/>
    <property type="match status" value="1"/>
</dbReference>
<dbReference type="PANTHER" id="PTHR33121">
    <property type="entry name" value="CYCLIC DI-GMP PHOSPHODIESTERASE PDEF"/>
    <property type="match status" value="1"/>
</dbReference>
<dbReference type="EC" id="2.7.7.65" evidence="3"/>
<gene>
    <name evidence="3" type="ORF">QQ055_06865</name>
</gene>
<proteinExistence type="predicted"/>
<dbReference type="SMART" id="SM00052">
    <property type="entry name" value="EAL"/>
    <property type="match status" value="1"/>
</dbReference>
<reference evidence="3 4" key="1">
    <citation type="submission" date="2023-06" db="EMBL/GenBank/DDBJ databases">
        <title>Whole genome sequence of Oscillatoria calcuttensis NRMC-F 0142.</title>
        <authorList>
            <person name="Shakena Fathima T."/>
            <person name="Muralitharan G."/>
            <person name="Thajuddin N."/>
        </authorList>
    </citation>
    <scope>NUCLEOTIDE SEQUENCE [LARGE SCALE GENOMIC DNA]</scope>
    <source>
        <strain evidence="3 4">NRMC-F 0142</strain>
    </source>
</reference>
<dbReference type="InterPro" id="IPR001633">
    <property type="entry name" value="EAL_dom"/>
</dbReference>
<dbReference type="GO" id="GO:0052621">
    <property type="term" value="F:diguanylate cyclase activity"/>
    <property type="evidence" value="ECO:0007669"/>
    <property type="project" value="UniProtKB-EC"/>
</dbReference>
<protein>
    <submittedName>
        <fullName evidence="3">Bifunctional diguanylate cyclase/phosphodiesterase</fullName>
        <ecNumber evidence="3">2.7.7.65</ecNumber>
        <ecNumber evidence="3">3.1.4.52</ecNumber>
    </submittedName>
</protein>
<dbReference type="InterPro" id="IPR035919">
    <property type="entry name" value="EAL_sf"/>
</dbReference>
<dbReference type="InterPro" id="IPR000160">
    <property type="entry name" value="GGDEF_dom"/>
</dbReference>
<dbReference type="GO" id="GO:0071111">
    <property type="term" value="F:cyclic-guanylate-specific phosphodiesterase activity"/>
    <property type="evidence" value="ECO:0007669"/>
    <property type="project" value="UniProtKB-EC"/>
</dbReference>
<organism evidence="3 4">
    <name type="scientific">Geitlerinema calcuttense NRMC-F 0142</name>
    <dbReference type="NCBI Taxonomy" id="2922238"/>
    <lineage>
        <taxon>Bacteria</taxon>
        <taxon>Bacillati</taxon>
        <taxon>Cyanobacteriota</taxon>
        <taxon>Cyanophyceae</taxon>
        <taxon>Geitlerinematales</taxon>
        <taxon>Geitlerinemataceae</taxon>
        <taxon>Geitlerinema</taxon>
    </lineage>
</organism>
<dbReference type="InterPro" id="IPR050706">
    <property type="entry name" value="Cyclic-di-GMP_PDE-like"/>
</dbReference>
<keyword evidence="3" id="KW-0808">Transferase</keyword>
<accession>A0ABT7LYV2</accession>
<sequence>MQLREQFERLTQKLDATGQITVLYLGLDRFHRINETWGYAFGDRLLQALAQRLLNWAKSQKFIARIYDDQFALILVDRFSSNEVRELVDFLSQSFRVEEKEIFISFSIGVAFYPDDGVILDPLLQNALLAMRQAKLLGGNQVQFYNPNLSLNCREYLVLETDLRSALSRNEFELYYQPQLCLKTQQIVGAEVLLRWHHSQRGLISPKTFLPIAEEIEAIFPIGDWVLETATQQAKLWQQFGNPEFRIAVNLSARQFFHPQLCQRLTQILQKTEFNPQCLELELTENVVVQNPEVAIAILGSLKDLGFKVALDDFGTGYSSLSYLQRFAFNILKIDRCFIEQIACDAKNKALTTAILQMARQLELQVVAEGVETPEELDFLKQQDCDLVQGHFICPPLSAPDFDNWLRQNSSVSVLDFSLESLPEIR</sequence>
<dbReference type="SMART" id="SM00267">
    <property type="entry name" value="GGDEF"/>
    <property type="match status" value="1"/>
</dbReference>
<dbReference type="Pfam" id="PF00563">
    <property type="entry name" value="EAL"/>
    <property type="match status" value="1"/>
</dbReference>
<dbReference type="NCBIfam" id="TIGR00254">
    <property type="entry name" value="GGDEF"/>
    <property type="match status" value="1"/>
</dbReference>
<dbReference type="CDD" id="cd01949">
    <property type="entry name" value="GGDEF"/>
    <property type="match status" value="1"/>
</dbReference>
<dbReference type="InterPro" id="IPR029787">
    <property type="entry name" value="Nucleotide_cyclase"/>
</dbReference>
<comment type="caution">
    <text evidence="3">The sequence shown here is derived from an EMBL/GenBank/DDBJ whole genome shotgun (WGS) entry which is preliminary data.</text>
</comment>